<dbReference type="GO" id="GO:0160147">
    <property type="term" value="F:tRNA pseudouridine(38-40) synthase activity"/>
    <property type="evidence" value="ECO:0007669"/>
    <property type="project" value="UniProtKB-EC"/>
</dbReference>
<dbReference type="Gene3D" id="3.30.70.660">
    <property type="entry name" value="Pseudouridine synthase I, catalytic domain, C-terminal subdomain"/>
    <property type="match status" value="1"/>
</dbReference>
<reference evidence="8" key="2">
    <citation type="submission" date="2020-09" db="EMBL/GenBank/DDBJ databases">
        <authorList>
            <person name="Sun Q."/>
            <person name="Ohkuma M."/>
        </authorList>
    </citation>
    <scope>NUCLEOTIDE SEQUENCE</scope>
    <source>
        <strain evidence="8">JCM 3346</strain>
    </source>
</reference>
<dbReference type="InterPro" id="IPR020094">
    <property type="entry name" value="TruA/RsuA/RluB/E/F_N"/>
</dbReference>
<accession>A0A918CB92</accession>
<dbReference type="SUPFAM" id="SSF55120">
    <property type="entry name" value="Pseudouridine synthase"/>
    <property type="match status" value="1"/>
</dbReference>
<dbReference type="GO" id="GO:0031119">
    <property type="term" value="P:tRNA pseudouridine synthesis"/>
    <property type="evidence" value="ECO:0007669"/>
    <property type="project" value="UniProtKB-UniRule"/>
</dbReference>
<reference evidence="8" key="1">
    <citation type="journal article" date="2014" name="Int. J. Syst. Evol. Microbiol.">
        <title>Complete genome sequence of Corynebacterium casei LMG S-19264T (=DSM 44701T), isolated from a smear-ripened cheese.</title>
        <authorList>
            <consortium name="US DOE Joint Genome Institute (JGI-PGF)"/>
            <person name="Walter F."/>
            <person name="Albersmeier A."/>
            <person name="Kalinowski J."/>
            <person name="Ruckert C."/>
        </authorList>
    </citation>
    <scope>NUCLEOTIDE SEQUENCE</scope>
    <source>
        <strain evidence="8">JCM 3346</strain>
    </source>
</reference>
<sequence length="348" mass="36346">MHRASGPVVVSGGALGRSPAGGAAVPERPKLDGMASTRDPGVDAGPQRDRADLVRLRLGIAYDGGGFAGWSTQPGLRTVQGVVEQALGTLFRRTGTAPRLTVAGRTDAGVHALGQVAHLDVEPEALAAVTKPRRGDADSADAPDPAAVLLRRLTGILGAAEADVVVTSAAIAPPGFDARFSAVWRRYEYRIADGAALKDPLARNRTVWLPRTLDAAAMDASARSLVGLHDFAAFCKPRPEATTIRTLQAFGWTRDPDGVLVARLQADAFCHSMVRALVGSSAAVGEGRLDQADPAALLAAAERTSAFKVMPAKGLVLTEVGYPPHAELAARAEQTRARRELRVDGVVG</sequence>
<keyword evidence="2 4" id="KW-0819">tRNA processing</keyword>
<dbReference type="CDD" id="cd02570">
    <property type="entry name" value="PseudoU_synth_EcTruA"/>
    <property type="match status" value="1"/>
</dbReference>
<dbReference type="InterPro" id="IPR020103">
    <property type="entry name" value="PsdUridine_synth_cat_dom_sf"/>
</dbReference>
<evidence type="ECO:0000256" key="5">
    <source>
        <dbReference type="RuleBase" id="RU003792"/>
    </source>
</evidence>
<evidence type="ECO:0000256" key="2">
    <source>
        <dbReference type="ARBA" id="ARBA00022694"/>
    </source>
</evidence>
<dbReference type="HAMAP" id="MF_00171">
    <property type="entry name" value="TruA"/>
    <property type="match status" value="1"/>
</dbReference>
<proteinExistence type="inferred from homology"/>
<evidence type="ECO:0000256" key="3">
    <source>
        <dbReference type="ARBA" id="ARBA00023235"/>
    </source>
</evidence>
<dbReference type="PANTHER" id="PTHR11142:SF0">
    <property type="entry name" value="TRNA PSEUDOURIDINE SYNTHASE-LIKE 1"/>
    <property type="match status" value="1"/>
</dbReference>
<name>A0A918CB92_AGRME</name>
<evidence type="ECO:0000256" key="4">
    <source>
        <dbReference type="HAMAP-Rule" id="MF_00171"/>
    </source>
</evidence>
<protein>
    <recommendedName>
        <fullName evidence="4">tRNA pseudouridine synthase A</fullName>
        <ecNumber evidence="4">5.4.99.12</ecNumber>
    </recommendedName>
    <alternativeName>
        <fullName evidence="4">tRNA pseudouridine(38-40) synthase</fullName>
    </alternativeName>
    <alternativeName>
        <fullName evidence="4">tRNA pseudouridylate synthase I</fullName>
    </alternativeName>
    <alternativeName>
        <fullName evidence="4">tRNA-uridine isomerase I</fullName>
    </alternativeName>
</protein>
<comment type="caution">
    <text evidence="4">Lacks conserved residue(s) required for the propagation of feature annotation.</text>
</comment>
<dbReference type="GO" id="GO:0003723">
    <property type="term" value="F:RNA binding"/>
    <property type="evidence" value="ECO:0007669"/>
    <property type="project" value="InterPro"/>
</dbReference>
<comment type="catalytic activity">
    <reaction evidence="4 5">
        <text>uridine(38/39/40) in tRNA = pseudouridine(38/39/40) in tRNA</text>
        <dbReference type="Rhea" id="RHEA:22376"/>
        <dbReference type="Rhea" id="RHEA-COMP:10085"/>
        <dbReference type="Rhea" id="RHEA-COMP:10087"/>
        <dbReference type="ChEBI" id="CHEBI:65314"/>
        <dbReference type="ChEBI" id="CHEBI:65315"/>
        <dbReference type="EC" id="5.4.99.12"/>
    </reaction>
</comment>
<dbReference type="EC" id="5.4.99.12" evidence="4"/>
<gene>
    <name evidence="4 8" type="primary">truA</name>
    <name evidence="8" type="ORF">GCM10010196_05160</name>
</gene>
<evidence type="ECO:0000256" key="1">
    <source>
        <dbReference type="ARBA" id="ARBA00009375"/>
    </source>
</evidence>
<dbReference type="AlphaFoldDB" id="A0A918CB92"/>
<dbReference type="PANTHER" id="PTHR11142">
    <property type="entry name" value="PSEUDOURIDYLATE SYNTHASE"/>
    <property type="match status" value="1"/>
</dbReference>
<evidence type="ECO:0000313" key="9">
    <source>
        <dbReference type="Proteomes" id="UP000610303"/>
    </source>
</evidence>
<evidence type="ECO:0000313" key="8">
    <source>
        <dbReference type="EMBL" id="GGR15398.1"/>
    </source>
</evidence>
<dbReference type="EMBL" id="BMRJ01000001">
    <property type="protein sequence ID" value="GGR15398.1"/>
    <property type="molecule type" value="Genomic_DNA"/>
</dbReference>
<dbReference type="InterPro" id="IPR020097">
    <property type="entry name" value="PsdUridine_synth_TruA_a/b_dom"/>
</dbReference>
<feature type="binding site" evidence="4">
    <location>
        <position position="187"/>
    </location>
    <ligand>
        <name>substrate</name>
    </ligand>
</feature>
<feature type="domain" description="Pseudouridine synthase I TruA alpha/beta" evidence="7">
    <location>
        <begin position="222"/>
        <end position="323"/>
    </location>
</feature>
<keyword evidence="3 4" id="KW-0413">Isomerase</keyword>
<dbReference type="Pfam" id="PF01416">
    <property type="entry name" value="PseudoU_synth_1"/>
    <property type="match status" value="1"/>
</dbReference>
<keyword evidence="9" id="KW-1185">Reference proteome</keyword>
<comment type="function">
    <text evidence="4">Formation of pseudouridine at positions 38, 39 and 40 in the anticodon stem and loop of transfer RNAs.</text>
</comment>
<dbReference type="Proteomes" id="UP000610303">
    <property type="component" value="Unassembled WGS sequence"/>
</dbReference>
<dbReference type="Gene3D" id="3.30.70.580">
    <property type="entry name" value="Pseudouridine synthase I, catalytic domain, N-terminal subdomain"/>
    <property type="match status" value="1"/>
</dbReference>
<comment type="subunit">
    <text evidence="4">Homodimer.</text>
</comment>
<dbReference type="InterPro" id="IPR001406">
    <property type="entry name" value="PsdUridine_synth_TruA"/>
</dbReference>
<comment type="caution">
    <text evidence="8">The sequence shown here is derived from an EMBL/GenBank/DDBJ whole genome shotgun (WGS) entry which is preliminary data.</text>
</comment>
<feature type="active site" description="Nucleophile" evidence="4">
    <location>
        <position position="107"/>
    </location>
</feature>
<organism evidence="8 9">
    <name type="scientific">Agromyces mediolanus</name>
    <name type="common">Corynebacterium mediolanum</name>
    <dbReference type="NCBI Taxonomy" id="41986"/>
    <lineage>
        <taxon>Bacteria</taxon>
        <taxon>Bacillati</taxon>
        <taxon>Actinomycetota</taxon>
        <taxon>Actinomycetes</taxon>
        <taxon>Micrococcales</taxon>
        <taxon>Microbacteriaceae</taxon>
        <taxon>Agromyces</taxon>
    </lineage>
</organism>
<feature type="region of interest" description="Disordered" evidence="6">
    <location>
        <begin position="1"/>
        <end position="48"/>
    </location>
</feature>
<evidence type="ECO:0000259" key="7">
    <source>
        <dbReference type="Pfam" id="PF01416"/>
    </source>
</evidence>
<comment type="similarity">
    <text evidence="1 4 5">Belongs to the tRNA pseudouridine synthase TruA family.</text>
</comment>
<dbReference type="InterPro" id="IPR020095">
    <property type="entry name" value="PsdUridine_synth_TruA_C"/>
</dbReference>
<evidence type="ECO:0000256" key="6">
    <source>
        <dbReference type="SAM" id="MobiDB-lite"/>
    </source>
</evidence>